<feature type="compositionally biased region" description="Basic and acidic residues" evidence="1">
    <location>
        <begin position="54"/>
        <end position="85"/>
    </location>
</feature>
<dbReference type="Proteomes" id="UP001194696">
    <property type="component" value="Unassembled WGS sequence"/>
</dbReference>
<sequence length="2246" mass="245769">MDGNNQRPHGDSGMQSHAPNKQSSSTPLRAAVARPENQEFNVAGEDFGGLPLDKAVKDSIRSRKKGPEPVNHSDENLEHHVDVPLKKPTQTVFRSMGGRRNTPTNIGWGGPEGNMAKYDTTKDFVYCDKDFPRPRSANDPSPSDPSASKPEEGAFSPSKIISSNNRKLSPTAKPHGIEAAPYLGLSHSFFRKTSANKDDKPSTEGTPSMNLDRLLPENAATIPQQRKQPQPNQNQTLSKKSSFGVDAPELGLDKLFPEDFSDRVILSAQQAPSRESLNAPAHLLSSPGDAPSKRSSGVSDTPNMTLDNFFRDKQSPSELEKSAPSSLRDTSTPQDTPEMNLGNLFKEQPAAVTQLLPGRTHLVPAHRPKKDSDKSDENAHNYDPFEYHLHMRQPHEPHHLVPQHQSNKWSKLVNQQGTPEKNLGSLFPDNSPSEFSQPREPSSPPKGTPTNQDTTEMNLNNLFLESHLSSQSKNNASSSLSTLPRQDTPKIFSKFFPEDQSSSQPKKKPLSTLERTTTHQDTSEMRLNKLFPEDSSNKATITAQHAPSHEPFKARAHLTHHSGEQFPVGSGTPEMNSDMLFLENFDKAPAQPKRNASSPLKSTLTRQDTPEMNLDKLFLESQSYQLKKNESSLRKDTPTRQDTPEMNLNNLFCEDQSPSQLKNASSTLKGTLTRQDTPELNLKSLIPENQFPSLPSKNASSPLKNIPIRQETPEMNLNTFFLENQSPSQSPSQPEKSTSSSLESPLTRQDTPEMNLDKFFLEDRHVLAANAPVDHPTSVHFSLGTSQPLSSDSSKPLSISLEDLLDYSDASGHSPYDSPMDTEAMPFGQPSSHNAAPSEPAAHPDEKDAHAPDHSTAGKIKLPSMSHRPAMPSIGMQVFSANKAGAPAQHELPSVSAPQLPSVSAPLISTAKLSPLKTPPASTYEPPTLSAPLAIVPLLPTLSHSLVNSPQFPSVSAPLISTPKLSTLKTSSASTHEPPTLIAPLAIAPLLPTLSHSPVSGLELPSAPSPPTVPNPPIVPTPHLGGILGIVPSMSLMSSSRHPPLIPEEDAGFLRGDTLRHELLSPSNIGDVAEVYKVSFKPRPVVVFRADIPKDEKKPGKRARKAQRKHDAAQRHSIMDTISTALVGRKKNSVSSPVMKLNELFDETIPAPTASAAPLLGGIRGRLTTVWMPSLSSVHMPTMPAVPSVHMPSMPAMPTLPSVHLPALPEVHLPALALPQLPKLSSSAVRDISSVAVTLPKPKPSTAAAIKLPKIDVTLLPEEQANYPRGDIRRRENPAPSHVESIVEVKELVLPGALPSLSVLPTLKLRSVSTHDATAEPVKLSKHMPSKAAAIKMPKVDVTLLPEEQANYPRGDIRRRENPAPSHVEDIVEVKKLHLPADFPVLKLGSTAVHDVSSVTVPLPRHRHSKAAAVKVPKIDLTLLPEEQANYPRGDIQRRENPAPSHVEDIVEVKKLRFPAPLPLDAELPVVAAAAAAISMSSIHMPTLPSMHLPSLPSVSLPSVMMPTFPEVHLPEFHMPTLPAMPAMPTLPKISIPSEGENYYSAGDEPVTPIIPRKTVVTEPARVIPKIAAPVPEPIEVVAPTVAQKTTTVVTETAARVVPKVASVAAPTMVAVPVIAQKAAVTEPTRVIPKVKMIPITQPPVDVMKTSIPQPPSEAKKIHVAQPPVKVVKMVPIALPPGEIKKIPIAQPPIETKKILIAQPPVVTKSTTVKTTTLAAPASVVSKIEVSKPVVQEAKEVKVMTAPNTEPNVRKPSSAELYVNEHHQTKVVKPKVDDFKLTESIAHAPQPAIPAVIETKKVVETRAPKIAETPKPIIVETNKVVESPNSIQAEVHKVVEAPKHILVETHKVVETEKVTQGPKIIKASSPAPTPAPRPEPITTKTNATTSENADPIPTPRPVVPAAAVAAVAPIVHHFHHYKEDVAPATAQTEERKHDIAMVTKTADVEPTPQPIQQIKKVVEEARHHEPIPQPVQVQQIKSVAEEHHHQPQPQIQQQQTIQQQSVAATPVEALLDSGERVVLVKKLYTTVEYYHPEDDDELDEYGYRKDRDVSLHMGPMPTAESRRNSLQAYRKRKTSGLSRLDADIAALHHQDVINGRRSSLADPLQQQHPYFYGQTPQGTNQQPYSMQTPLRDLHRQHQQYQVVQQQVYNTQPRNSQQQQQYMHQQQEQHSAQPRVQQQQQQYYQNQNHNLSQQQQQQHLSQNQPIYQSQQAYQQSQLQEQMQKEQQQRGVRFGGEYSRGPAQ</sequence>
<feature type="region of interest" description="Disordered" evidence="1">
    <location>
        <begin position="127"/>
        <end position="179"/>
    </location>
</feature>
<feature type="compositionally biased region" description="Polar residues" evidence="1">
    <location>
        <begin position="1"/>
        <end position="27"/>
    </location>
</feature>
<feature type="region of interest" description="Disordered" evidence="1">
    <location>
        <begin position="1865"/>
        <end position="1897"/>
    </location>
</feature>
<evidence type="ECO:0000256" key="1">
    <source>
        <dbReference type="SAM" id="MobiDB-lite"/>
    </source>
</evidence>
<feature type="region of interest" description="Disordered" evidence="1">
    <location>
        <begin position="494"/>
        <end position="536"/>
    </location>
</feature>
<feature type="compositionally biased region" description="Basic and acidic residues" evidence="1">
    <location>
        <begin position="309"/>
        <end position="321"/>
    </location>
</feature>
<feature type="region of interest" description="Disordered" evidence="1">
    <location>
        <begin position="417"/>
        <end position="455"/>
    </location>
</feature>
<feature type="compositionally biased region" description="Polar residues" evidence="1">
    <location>
        <begin position="594"/>
        <end position="607"/>
    </location>
</feature>
<feature type="compositionally biased region" description="Basic residues" evidence="1">
    <location>
        <begin position="1099"/>
        <end position="1108"/>
    </location>
</feature>
<feature type="region of interest" description="Disordered" evidence="1">
    <location>
        <begin position="1"/>
        <end position="114"/>
    </location>
</feature>
<reference evidence="2 3" key="1">
    <citation type="journal article" date="2020" name="Fungal Divers.">
        <title>Resolving the Mortierellaceae phylogeny through synthesis of multi-gene phylogenetics and phylogenomics.</title>
        <authorList>
            <person name="Vandepol N."/>
            <person name="Liber J."/>
            <person name="Desiro A."/>
            <person name="Na H."/>
            <person name="Kennedy M."/>
            <person name="Barry K."/>
            <person name="Grigoriev I.V."/>
            <person name="Miller A.N."/>
            <person name="O'Donnell K."/>
            <person name="Stajich J.E."/>
            <person name="Bonito G."/>
        </authorList>
    </citation>
    <scope>NUCLEOTIDE SEQUENCE [LARGE SCALE GENOMIC DNA]</scope>
    <source>
        <strain evidence="2 3">AD045</strain>
    </source>
</reference>
<feature type="compositionally biased region" description="Polar residues" evidence="1">
    <location>
        <begin position="323"/>
        <end position="337"/>
    </location>
</feature>
<evidence type="ECO:0000313" key="3">
    <source>
        <dbReference type="Proteomes" id="UP001194696"/>
    </source>
</evidence>
<feature type="compositionally biased region" description="Polar residues" evidence="1">
    <location>
        <begin position="428"/>
        <end position="440"/>
    </location>
</feature>
<feature type="region of interest" description="Disordered" evidence="1">
    <location>
        <begin position="723"/>
        <end position="750"/>
    </location>
</feature>
<feature type="region of interest" description="Disordered" evidence="1">
    <location>
        <begin position="589"/>
        <end position="612"/>
    </location>
</feature>
<evidence type="ECO:0000313" key="2">
    <source>
        <dbReference type="EMBL" id="KAG0288187.1"/>
    </source>
</evidence>
<feature type="compositionally biased region" description="Polar residues" evidence="1">
    <location>
        <begin position="644"/>
        <end position="663"/>
    </location>
</feature>
<feature type="compositionally biased region" description="Basic and acidic residues" evidence="1">
    <location>
        <begin position="627"/>
        <end position="643"/>
    </location>
</feature>
<feature type="region of interest" description="Disordered" evidence="1">
    <location>
        <begin position="625"/>
        <end position="663"/>
    </location>
</feature>
<gene>
    <name evidence="2" type="ORF">BGZ96_007993</name>
</gene>
<feature type="region of interest" description="Disordered" evidence="1">
    <location>
        <begin position="2154"/>
        <end position="2246"/>
    </location>
</feature>
<feature type="compositionally biased region" description="Polar residues" evidence="1">
    <location>
        <begin position="159"/>
        <end position="168"/>
    </location>
</feature>
<organism evidence="2 3">
    <name type="scientific">Linnemannia gamsii</name>
    <dbReference type="NCBI Taxonomy" id="64522"/>
    <lineage>
        <taxon>Eukaryota</taxon>
        <taxon>Fungi</taxon>
        <taxon>Fungi incertae sedis</taxon>
        <taxon>Mucoromycota</taxon>
        <taxon>Mortierellomycotina</taxon>
        <taxon>Mortierellomycetes</taxon>
        <taxon>Mortierellales</taxon>
        <taxon>Mortierellaceae</taxon>
        <taxon>Linnemannia</taxon>
    </lineage>
</organism>
<feature type="compositionally biased region" description="Basic and acidic residues" evidence="1">
    <location>
        <begin position="842"/>
        <end position="853"/>
    </location>
</feature>
<feature type="compositionally biased region" description="Low complexity" evidence="1">
    <location>
        <begin position="223"/>
        <end position="235"/>
    </location>
</feature>
<name>A0ABQ7JZV8_9FUNG</name>
<feature type="compositionally biased region" description="Polar residues" evidence="1">
    <location>
        <begin position="267"/>
        <end position="276"/>
    </location>
</feature>
<keyword evidence="3" id="KW-1185">Reference proteome</keyword>
<comment type="caution">
    <text evidence="2">The sequence shown here is derived from an EMBL/GenBank/DDBJ whole genome shotgun (WGS) entry which is preliminary data.</text>
</comment>
<feature type="compositionally biased region" description="Low complexity" evidence="1">
    <location>
        <begin position="2160"/>
        <end position="2224"/>
    </location>
</feature>
<accession>A0ABQ7JZV8</accession>
<feature type="region of interest" description="Disordered" evidence="1">
    <location>
        <begin position="266"/>
        <end position="384"/>
    </location>
</feature>
<feature type="region of interest" description="Disordered" evidence="1">
    <location>
        <begin position="193"/>
        <end position="247"/>
    </location>
</feature>
<feature type="compositionally biased region" description="Basic and acidic residues" evidence="1">
    <location>
        <begin position="516"/>
        <end position="536"/>
    </location>
</feature>
<feature type="region of interest" description="Disordered" evidence="1">
    <location>
        <begin position="1096"/>
        <end position="1115"/>
    </location>
</feature>
<protein>
    <submittedName>
        <fullName evidence="2">Uncharacterized protein</fullName>
    </submittedName>
</protein>
<feature type="compositionally biased region" description="Basic and acidic residues" evidence="1">
    <location>
        <begin position="370"/>
        <end position="384"/>
    </location>
</feature>
<feature type="region of interest" description="Disordered" evidence="1">
    <location>
        <begin position="810"/>
        <end position="866"/>
    </location>
</feature>
<dbReference type="EMBL" id="JAAAIM010000429">
    <property type="protein sequence ID" value="KAG0288187.1"/>
    <property type="molecule type" value="Genomic_DNA"/>
</dbReference>
<feature type="compositionally biased region" description="Low complexity" evidence="1">
    <location>
        <begin position="134"/>
        <end position="148"/>
    </location>
</feature>
<feature type="compositionally biased region" description="Low complexity" evidence="1">
    <location>
        <begin position="726"/>
        <end position="747"/>
    </location>
</feature>
<proteinExistence type="predicted"/>
<feature type="compositionally biased region" description="Polar residues" evidence="1">
    <location>
        <begin position="293"/>
        <end position="306"/>
    </location>
</feature>